<dbReference type="EMBL" id="FUZP01000001">
    <property type="protein sequence ID" value="SKC39268.1"/>
    <property type="molecule type" value="Genomic_DNA"/>
</dbReference>
<dbReference type="PANTHER" id="PTHR37419:SF1">
    <property type="entry name" value="SERINE_THREONINE-PROTEIN KINASE TOXIN HIPA"/>
    <property type="match status" value="1"/>
</dbReference>
<dbReference type="Pfam" id="PF13657">
    <property type="entry name" value="Couple_hipA"/>
    <property type="match status" value="1"/>
</dbReference>
<dbReference type="NCBIfam" id="TIGR03071">
    <property type="entry name" value="couple_hipA"/>
    <property type="match status" value="1"/>
</dbReference>
<dbReference type="InterPro" id="IPR017508">
    <property type="entry name" value="HipA_N1"/>
</dbReference>
<proteinExistence type="inferred from homology"/>
<evidence type="ECO:0000313" key="6">
    <source>
        <dbReference type="EMBL" id="SKC39268.1"/>
    </source>
</evidence>
<organism evidence="6 7">
    <name type="scientific">Okibacterium fritillariae</name>
    <dbReference type="NCBI Taxonomy" id="123320"/>
    <lineage>
        <taxon>Bacteria</taxon>
        <taxon>Bacillati</taxon>
        <taxon>Actinomycetota</taxon>
        <taxon>Actinomycetes</taxon>
        <taxon>Micrococcales</taxon>
        <taxon>Microbacteriaceae</taxon>
        <taxon>Okibacterium</taxon>
    </lineage>
</organism>
<keyword evidence="3 6" id="KW-0418">Kinase</keyword>
<feature type="domain" description="HipA-like C-terminal" evidence="4">
    <location>
        <begin position="140"/>
        <end position="376"/>
    </location>
</feature>
<dbReference type="RefSeq" id="WP_159449473.1">
    <property type="nucleotide sequence ID" value="NZ_FUZP01000001.1"/>
</dbReference>
<reference evidence="6 7" key="1">
    <citation type="submission" date="2017-02" db="EMBL/GenBank/DDBJ databases">
        <authorList>
            <person name="Peterson S.W."/>
        </authorList>
    </citation>
    <scope>NUCLEOTIDE SEQUENCE [LARGE SCALE GENOMIC DNA]</scope>
    <source>
        <strain evidence="6 7">VKM Ac-2059</strain>
    </source>
</reference>
<evidence type="ECO:0000313" key="7">
    <source>
        <dbReference type="Proteomes" id="UP000190857"/>
    </source>
</evidence>
<dbReference type="Gene3D" id="1.10.1070.20">
    <property type="match status" value="1"/>
</dbReference>
<accession>A0A1T5IJR7</accession>
<comment type="similarity">
    <text evidence="1">Belongs to the HipA Ser/Thr kinase family.</text>
</comment>
<keyword evidence="7" id="KW-1185">Reference proteome</keyword>
<dbReference type="InterPro" id="IPR052028">
    <property type="entry name" value="HipA_Ser/Thr_kinase"/>
</dbReference>
<dbReference type="Pfam" id="PF07804">
    <property type="entry name" value="HipA_C"/>
    <property type="match status" value="1"/>
</dbReference>
<evidence type="ECO:0000256" key="2">
    <source>
        <dbReference type="ARBA" id="ARBA00022679"/>
    </source>
</evidence>
<dbReference type="STRING" id="123320.SAMN06309945_0534"/>
<sequence length="423" mass="45793">MDGDEQGLVVRLYGTRIGTLRVDEAGAVRLAWTDDASERWRLRDTPLSMSLPVGADAADAAPFFGGLLPEGLWLERLAAEVHVASNNVVGMLAEVGADLAGALSVGRARDPEEPRRLDADELDAILSRASGFLLGGGGSALPGFQRKVTLTRREGAWFAGRGSIPSTHILKPVDAESVALADGENFVLGIARSMGLLAYESWVETIGARTVLVIERYDRRAVPGGTERIHQEDFAQALALPWGGDDKFERQNPGANMRAIAAILDRDRTIFSTSEPDRETLLRYTVLNVASGNTDAHMKNFSLMHHEDGSAALAPFYDASPLALAYEAPQGMAMSIAGESQIGAITRDHLIDEAQSWGVRPARAREVIDESLEQIIDATRRVVAPASIEKHVPGYIRGQAQNLLDGQPARLRTSLPYMLMPRL</sequence>
<evidence type="ECO:0000259" key="4">
    <source>
        <dbReference type="Pfam" id="PF07804"/>
    </source>
</evidence>
<evidence type="ECO:0000256" key="1">
    <source>
        <dbReference type="ARBA" id="ARBA00010164"/>
    </source>
</evidence>
<dbReference type="OrthoDB" id="3182374at2"/>
<name>A0A1T5IJR7_9MICO</name>
<gene>
    <name evidence="6" type="ORF">SAMN06309945_0534</name>
</gene>
<dbReference type="PANTHER" id="PTHR37419">
    <property type="entry name" value="SERINE/THREONINE-PROTEIN KINASE TOXIN HIPA"/>
    <property type="match status" value="1"/>
</dbReference>
<dbReference type="Proteomes" id="UP000190857">
    <property type="component" value="Unassembled WGS sequence"/>
</dbReference>
<dbReference type="AlphaFoldDB" id="A0A1T5IJR7"/>
<feature type="domain" description="HipA N-terminal subdomain 1" evidence="5">
    <location>
        <begin position="9"/>
        <end position="105"/>
    </location>
</feature>
<protein>
    <submittedName>
        <fullName evidence="6">Serine/threonine-protein kinase HipA</fullName>
    </submittedName>
</protein>
<keyword evidence="2" id="KW-0808">Transferase</keyword>
<dbReference type="GO" id="GO:0004674">
    <property type="term" value="F:protein serine/threonine kinase activity"/>
    <property type="evidence" value="ECO:0007669"/>
    <property type="project" value="TreeGrafter"/>
</dbReference>
<dbReference type="GO" id="GO:0005829">
    <property type="term" value="C:cytosol"/>
    <property type="evidence" value="ECO:0007669"/>
    <property type="project" value="TreeGrafter"/>
</dbReference>
<evidence type="ECO:0000256" key="3">
    <source>
        <dbReference type="ARBA" id="ARBA00022777"/>
    </source>
</evidence>
<dbReference type="InterPro" id="IPR012893">
    <property type="entry name" value="HipA-like_C"/>
</dbReference>
<evidence type="ECO:0000259" key="5">
    <source>
        <dbReference type="Pfam" id="PF13657"/>
    </source>
</evidence>